<comment type="caution">
    <text evidence="8">The sequence shown here is derived from an EMBL/GenBank/DDBJ whole genome shotgun (WGS) entry which is preliminary data.</text>
</comment>
<comment type="function">
    <text evidence="5">Involved in transvection phenomena (= synapsis-dependent gene expression), where the synaptic pairing of chromosomes carrying genes with which zeste interacts influences the expression of these genes. Zeste binds to DNA and stimulates transcription from a nearby promoter.</text>
</comment>
<dbReference type="SMART" id="SM00717">
    <property type="entry name" value="SANT"/>
    <property type="match status" value="1"/>
</dbReference>
<comment type="subunit">
    <text evidence="1">Self-associates forming complexes of several hundred monomers.</text>
</comment>
<evidence type="ECO:0000259" key="7">
    <source>
        <dbReference type="SMART" id="SM00717"/>
    </source>
</evidence>
<evidence type="ECO:0000256" key="4">
    <source>
        <dbReference type="ARBA" id="ARBA00023163"/>
    </source>
</evidence>
<sequence length="332" mass="38525">MKRKNFSVEEITLLKRLIQKYRPYQIESKKTDSVNLGEKQRIWENITQEFNTHFPYSDETSVKQLRKLWDNLKTRRKNELLRERLVSEEESLLADVKRGSNYDLIPRDEVSDSLDSNPMSVDYSGLEESGYMNGNASNNWTLPIETVIVEDGDTYKEPSREADDLELEKPFPMNNPMPGICEFLLPHFTQQQQQQQKDIKEKCQCTYSKKEIELRERKLRLILREEEELYKMKKDEQLLKNEIANVQLRIIKEKKTYLAKKRKLQLQILSKQLVTLGQPVVNGAGVSENASDEASAGDVKIENHDNDIDLSSEPKSASLYNSVSSMKSNSDV</sequence>
<dbReference type="AlphaFoldDB" id="A0AAN9Y5B7"/>
<dbReference type="EMBL" id="JBBCAQ010000020">
    <property type="protein sequence ID" value="KAK7593065.1"/>
    <property type="molecule type" value="Genomic_DNA"/>
</dbReference>
<evidence type="ECO:0000256" key="6">
    <source>
        <dbReference type="SAM" id="MobiDB-lite"/>
    </source>
</evidence>
<keyword evidence="3" id="KW-0805">Transcription regulation</keyword>
<accession>A0AAN9Y5B7</accession>
<feature type="region of interest" description="Disordered" evidence="6">
    <location>
        <begin position="287"/>
        <end position="332"/>
    </location>
</feature>
<keyword evidence="9" id="KW-1185">Reference proteome</keyword>
<name>A0AAN9Y5B7_9HEMI</name>
<gene>
    <name evidence="8" type="ORF">V9T40_007817</name>
</gene>
<feature type="compositionally biased region" description="Polar residues" evidence="6">
    <location>
        <begin position="313"/>
        <end position="332"/>
    </location>
</feature>
<organism evidence="8 9">
    <name type="scientific">Parthenolecanium corni</name>
    <dbReference type="NCBI Taxonomy" id="536013"/>
    <lineage>
        <taxon>Eukaryota</taxon>
        <taxon>Metazoa</taxon>
        <taxon>Ecdysozoa</taxon>
        <taxon>Arthropoda</taxon>
        <taxon>Hexapoda</taxon>
        <taxon>Insecta</taxon>
        <taxon>Pterygota</taxon>
        <taxon>Neoptera</taxon>
        <taxon>Paraneoptera</taxon>
        <taxon>Hemiptera</taxon>
        <taxon>Sternorrhyncha</taxon>
        <taxon>Coccoidea</taxon>
        <taxon>Coccidae</taxon>
        <taxon>Parthenolecanium</taxon>
    </lineage>
</organism>
<evidence type="ECO:0000256" key="1">
    <source>
        <dbReference type="ARBA" id="ARBA00011764"/>
    </source>
</evidence>
<protein>
    <recommendedName>
        <fullName evidence="2">Regulatory protein zeste</fullName>
    </recommendedName>
</protein>
<evidence type="ECO:0000256" key="3">
    <source>
        <dbReference type="ARBA" id="ARBA00023015"/>
    </source>
</evidence>
<evidence type="ECO:0000313" key="9">
    <source>
        <dbReference type="Proteomes" id="UP001367676"/>
    </source>
</evidence>
<keyword evidence="4" id="KW-0804">Transcription</keyword>
<evidence type="ECO:0000256" key="5">
    <source>
        <dbReference type="ARBA" id="ARBA00025466"/>
    </source>
</evidence>
<feature type="domain" description="Myb-like" evidence="7">
    <location>
        <begin position="2"/>
        <end position="75"/>
    </location>
</feature>
<evidence type="ECO:0000256" key="2">
    <source>
        <dbReference type="ARBA" id="ARBA00016807"/>
    </source>
</evidence>
<proteinExistence type="predicted"/>
<dbReference type="Proteomes" id="UP001367676">
    <property type="component" value="Unassembled WGS sequence"/>
</dbReference>
<dbReference type="InterPro" id="IPR001005">
    <property type="entry name" value="SANT/Myb"/>
</dbReference>
<dbReference type="InterPro" id="IPR028002">
    <property type="entry name" value="Myb_DNA-bind_5"/>
</dbReference>
<reference evidence="8 9" key="1">
    <citation type="submission" date="2024-03" db="EMBL/GenBank/DDBJ databases">
        <title>Adaptation during the transition from Ophiocordyceps entomopathogen to insect associate is accompanied by gene loss and intensified selection.</title>
        <authorList>
            <person name="Ward C.M."/>
            <person name="Onetto C.A."/>
            <person name="Borneman A.R."/>
        </authorList>
    </citation>
    <scope>NUCLEOTIDE SEQUENCE [LARGE SCALE GENOMIC DNA]</scope>
    <source>
        <strain evidence="8">AWRI1</strain>
        <tissue evidence="8">Single Adult Female</tissue>
    </source>
</reference>
<evidence type="ECO:0000313" key="8">
    <source>
        <dbReference type="EMBL" id="KAK7593065.1"/>
    </source>
</evidence>
<dbReference type="Pfam" id="PF13873">
    <property type="entry name" value="Myb_DNA-bind_5"/>
    <property type="match status" value="1"/>
</dbReference>